<feature type="transmembrane region" description="Helical" evidence="7">
    <location>
        <begin position="431"/>
        <end position="454"/>
    </location>
</feature>
<feature type="transmembrane region" description="Helical" evidence="7">
    <location>
        <begin position="250"/>
        <end position="270"/>
    </location>
</feature>
<comment type="similarity">
    <text evidence="2">Belongs to the UPF0324 family.</text>
</comment>
<feature type="transmembrane region" description="Helical" evidence="7">
    <location>
        <begin position="189"/>
        <end position="208"/>
    </location>
</feature>
<organism evidence="8 9">
    <name type="scientific">Anaerospora hongkongensis</name>
    <dbReference type="NCBI Taxonomy" id="244830"/>
    <lineage>
        <taxon>Bacteria</taxon>
        <taxon>Bacillati</taxon>
        <taxon>Bacillota</taxon>
        <taxon>Negativicutes</taxon>
        <taxon>Selenomonadales</taxon>
        <taxon>Sporomusaceae</taxon>
        <taxon>Anaerospora</taxon>
    </lineage>
</organism>
<feature type="transmembrane region" description="Helical" evidence="7">
    <location>
        <begin position="135"/>
        <end position="152"/>
    </location>
</feature>
<dbReference type="OrthoDB" id="9766798at2"/>
<keyword evidence="4 7" id="KW-0812">Transmembrane</keyword>
<dbReference type="GO" id="GO:0005886">
    <property type="term" value="C:plasma membrane"/>
    <property type="evidence" value="ECO:0007669"/>
    <property type="project" value="UniProtKB-SubCell"/>
</dbReference>
<dbReference type="InterPro" id="IPR018383">
    <property type="entry name" value="UPF0324_pro"/>
</dbReference>
<evidence type="ECO:0000256" key="7">
    <source>
        <dbReference type="SAM" id="Phobius"/>
    </source>
</evidence>
<name>A0A4R1PWS3_9FIRM</name>
<dbReference type="EMBL" id="SLUI01000007">
    <property type="protein sequence ID" value="TCL36864.1"/>
    <property type="molecule type" value="Genomic_DNA"/>
</dbReference>
<dbReference type="AlphaFoldDB" id="A0A4R1PWS3"/>
<evidence type="ECO:0000256" key="4">
    <source>
        <dbReference type="ARBA" id="ARBA00022692"/>
    </source>
</evidence>
<feature type="transmembrane region" description="Helical" evidence="7">
    <location>
        <begin position="357"/>
        <end position="378"/>
    </location>
</feature>
<dbReference type="RefSeq" id="WP_132080437.1">
    <property type="nucleotide sequence ID" value="NZ_DALYTA010000034.1"/>
</dbReference>
<comment type="subcellular location">
    <subcellularLocation>
        <location evidence="1">Cell membrane</location>
        <topology evidence="1">Multi-pass membrane protein</topology>
    </subcellularLocation>
</comment>
<feature type="transmembrane region" description="Helical" evidence="7">
    <location>
        <begin position="30"/>
        <end position="54"/>
    </location>
</feature>
<evidence type="ECO:0000256" key="1">
    <source>
        <dbReference type="ARBA" id="ARBA00004651"/>
    </source>
</evidence>
<accession>A0A4R1PWS3</accession>
<comment type="caution">
    <text evidence="8">The sequence shown here is derived from an EMBL/GenBank/DDBJ whole genome shotgun (WGS) entry which is preliminary data.</text>
</comment>
<keyword evidence="3" id="KW-1003">Cell membrane</keyword>
<protein>
    <submittedName>
        <fullName evidence="8">Putative integral membrane protein (TIGR00698 family)</fullName>
    </submittedName>
</protein>
<evidence type="ECO:0000313" key="8">
    <source>
        <dbReference type="EMBL" id="TCL36864.1"/>
    </source>
</evidence>
<feature type="transmembrane region" description="Helical" evidence="7">
    <location>
        <begin position="106"/>
        <end position="129"/>
    </location>
</feature>
<dbReference type="Proteomes" id="UP000295063">
    <property type="component" value="Unassembled WGS sequence"/>
</dbReference>
<feature type="transmembrane region" description="Helical" evidence="7">
    <location>
        <begin position="220"/>
        <end position="238"/>
    </location>
</feature>
<sequence>MAGVTQTPLSAQRPTVPAAPLPMMKREDTWAIIIGLGLIVVATLAFFSNTLGLLKPMAVSFTAWTDFSKALGDISSKFGGIVFLYLFFIVVFGFAVRVMGVHVPHFIAGFTVLFVLSVFISLLGINNAWKNWMEGPLLALAVGIIAGNLIKLPTWFRAALKTEFYVKTGIILMGAILPFTIILSAGPLAIMQATIVSVVTFGSIYFAATRLFGLDPRFGACLGAGGSICGVSGAIAIGGACRAEKEHVSVAISMVVIWAVVMIFLLPIWAKALGMEAGPAGAWIGTSEFADAAGFAAAAAVGDERAIKTFTLMKVVGRDMFVGVWALVVAFLSVTVWERKKADQAERVNVSEIWNRFPKFVIGFFIASLFTTVVIAMLSPKEGAAYSKEVLGLVKVLRGWAFTFTFLSIGFTTRFGELTRLGWKPLAAFTIGVLINVPLGYWLSNVVFAGYWMAIK</sequence>
<dbReference type="PANTHER" id="PTHR30106:SF1">
    <property type="entry name" value="UPF0324 MEMBRANE PROTEIN FN0533"/>
    <property type="match status" value="1"/>
</dbReference>
<keyword evidence="6 7" id="KW-0472">Membrane</keyword>
<feature type="transmembrane region" description="Helical" evidence="7">
    <location>
        <begin position="320"/>
        <end position="337"/>
    </location>
</feature>
<gene>
    <name evidence="8" type="ORF">EV210_107128</name>
</gene>
<evidence type="ECO:0000256" key="5">
    <source>
        <dbReference type="ARBA" id="ARBA00022989"/>
    </source>
</evidence>
<dbReference type="PANTHER" id="PTHR30106">
    <property type="entry name" value="INNER MEMBRANE PROTEIN YEIH-RELATED"/>
    <property type="match status" value="1"/>
</dbReference>
<keyword evidence="9" id="KW-1185">Reference proteome</keyword>
<evidence type="ECO:0000256" key="6">
    <source>
        <dbReference type="ARBA" id="ARBA00023136"/>
    </source>
</evidence>
<proteinExistence type="inferred from homology"/>
<evidence type="ECO:0000256" key="2">
    <source>
        <dbReference type="ARBA" id="ARBA00007977"/>
    </source>
</evidence>
<evidence type="ECO:0000256" key="3">
    <source>
        <dbReference type="ARBA" id="ARBA00022475"/>
    </source>
</evidence>
<feature type="transmembrane region" description="Helical" evidence="7">
    <location>
        <begin position="390"/>
        <end position="411"/>
    </location>
</feature>
<evidence type="ECO:0000313" key="9">
    <source>
        <dbReference type="Proteomes" id="UP000295063"/>
    </source>
</evidence>
<reference evidence="8 9" key="1">
    <citation type="submission" date="2019-03" db="EMBL/GenBank/DDBJ databases">
        <title>Genomic Encyclopedia of Type Strains, Phase IV (KMG-IV): sequencing the most valuable type-strain genomes for metagenomic binning, comparative biology and taxonomic classification.</title>
        <authorList>
            <person name="Goeker M."/>
        </authorList>
    </citation>
    <scope>NUCLEOTIDE SEQUENCE [LARGE SCALE GENOMIC DNA]</scope>
    <source>
        <strain evidence="8 9">DSM 15969</strain>
    </source>
</reference>
<keyword evidence="5 7" id="KW-1133">Transmembrane helix</keyword>
<feature type="transmembrane region" description="Helical" evidence="7">
    <location>
        <begin position="74"/>
        <end position="94"/>
    </location>
</feature>
<dbReference type="Pfam" id="PF03601">
    <property type="entry name" value="Cons_hypoth698"/>
    <property type="match status" value="1"/>
</dbReference>
<feature type="transmembrane region" description="Helical" evidence="7">
    <location>
        <begin position="164"/>
        <end position="183"/>
    </location>
</feature>